<comment type="caution">
    <text evidence="2">The sequence shown here is derived from an EMBL/GenBank/DDBJ whole genome shotgun (WGS) entry which is preliminary data.</text>
</comment>
<dbReference type="Proteomes" id="UP001141327">
    <property type="component" value="Unassembled WGS sequence"/>
</dbReference>
<gene>
    <name evidence="2" type="ORF">PAPYR_5880</name>
</gene>
<accession>A0ABQ8UGF7</accession>
<organism evidence="2 3">
    <name type="scientific">Paratrimastix pyriformis</name>
    <dbReference type="NCBI Taxonomy" id="342808"/>
    <lineage>
        <taxon>Eukaryota</taxon>
        <taxon>Metamonada</taxon>
        <taxon>Preaxostyla</taxon>
        <taxon>Paratrimastigidae</taxon>
        <taxon>Paratrimastix</taxon>
    </lineage>
</organism>
<evidence type="ECO:0000313" key="3">
    <source>
        <dbReference type="Proteomes" id="UP001141327"/>
    </source>
</evidence>
<evidence type="ECO:0000256" key="1">
    <source>
        <dbReference type="SAM" id="MobiDB-lite"/>
    </source>
</evidence>
<feature type="compositionally biased region" description="Acidic residues" evidence="1">
    <location>
        <begin position="1"/>
        <end position="10"/>
    </location>
</feature>
<evidence type="ECO:0000313" key="2">
    <source>
        <dbReference type="EMBL" id="KAJ4458337.1"/>
    </source>
</evidence>
<feature type="region of interest" description="Disordered" evidence="1">
    <location>
        <begin position="1"/>
        <end position="65"/>
    </location>
</feature>
<feature type="compositionally biased region" description="Low complexity" evidence="1">
    <location>
        <begin position="51"/>
        <end position="62"/>
    </location>
</feature>
<sequence>MSSDCESEGDEGLKTMLPQPEFVPCEPTPPYQHRSPSPPRSSLGHLPRPQSAISSSRSSSPSLFLRPTWRPAASVGGSVACSSWDVAARLEEIRRPRSALIRARPYSNSSPMLSPALPLGSTAQMGATGVSTRPPHQPPASCTPQPPSHPRPATTQRPARPHSSTGLGRRTAMWPSPQTRPFFDTVSLLRKQQSGLDERSLVVPAGTSGGGVRAAIKLGLVEEGFIGEAGRQQVEKKAGREESTPSARMLKEQLLQVLGVHSVGCVRAGVLEF</sequence>
<reference evidence="2" key="1">
    <citation type="journal article" date="2022" name="bioRxiv">
        <title>Genomics of Preaxostyla Flagellates Illuminates Evolutionary Transitions and the Path Towards Mitochondrial Loss.</title>
        <authorList>
            <person name="Novak L.V.F."/>
            <person name="Treitli S.C."/>
            <person name="Pyrih J."/>
            <person name="Halakuc P."/>
            <person name="Pipaliya S.V."/>
            <person name="Vacek V."/>
            <person name="Brzon O."/>
            <person name="Soukal P."/>
            <person name="Eme L."/>
            <person name="Dacks J.B."/>
            <person name="Karnkowska A."/>
            <person name="Elias M."/>
            <person name="Hampl V."/>
        </authorList>
    </citation>
    <scope>NUCLEOTIDE SEQUENCE</scope>
    <source>
        <strain evidence="2">RCP-MX</strain>
    </source>
</reference>
<feature type="region of interest" description="Disordered" evidence="1">
    <location>
        <begin position="93"/>
        <end position="177"/>
    </location>
</feature>
<proteinExistence type="predicted"/>
<name>A0ABQ8UGF7_9EUKA</name>
<protein>
    <submittedName>
        <fullName evidence="2">Uncharacterized protein</fullName>
    </submittedName>
</protein>
<keyword evidence="3" id="KW-1185">Reference proteome</keyword>
<feature type="compositionally biased region" description="Polar residues" evidence="1">
    <location>
        <begin position="121"/>
        <end position="131"/>
    </location>
</feature>
<dbReference type="EMBL" id="JAPMOS010000030">
    <property type="protein sequence ID" value="KAJ4458337.1"/>
    <property type="molecule type" value="Genomic_DNA"/>
</dbReference>